<name>D7CXT4_TRURR</name>
<evidence type="ECO:0000313" key="3">
    <source>
        <dbReference type="Proteomes" id="UP000000379"/>
    </source>
</evidence>
<evidence type="ECO:0000313" key="2">
    <source>
        <dbReference type="EMBL" id="ADI13294.1"/>
    </source>
</evidence>
<feature type="transmembrane region" description="Helical" evidence="1">
    <location>
        <begin position="60"/>
        <end position="80"/>
    </location>
</feature>
<sequence length="89" mass="9552">MDHRDPYVSDAPRGARGGFDVISVGNWLLTLVLLAIPLVNLVALLYWAFAGAVHPSKRTFAQAGLILTVISASFYLLLLFTGTAVPLTP</sequence>
<dbReference type="Proteomes" id="UP000000379">
    <property type="component" value="Chromosome"/>
</dbReference>
<reference evidence="2 3" key="2">
    <citation type="journal article" date="2011" name="Stand. Genomic Sci.">
        <title>Complete genome sequence of Truepera radiovictrix type strain (RQ-24).</title>
        <authorList>
            <person name="Ivanova N."/>
            <person name="Rohde C."/>
            <person name="Munk C."/>
            <person name="Nolan M."/>
            <person name="Lucas S."/>
            <person name="Del Rio T.G."/>
            <person name="Tice H."/>
            <person name="Deshpande S."/>
            <person name="Cheng J.F."/>
            <person name="Tapia R."/>
            <person name="Han C."/>
            <person name="Goodwin L."/>
            <person name="Pitluck S."/>
            <person name="Liolios K."/>
            <person name="Mavromatis K."/>
            <person name="Mikhailova N."/>
            <person name="Pati A."/>
            <person name="Chen A."/>
            <person name="Palaniappan K."/>
            <person name="Land M."/>
            <person name="Hauser L."/>
            <person name="Chang Y.J."/>
            <person name="Jeffries C.D."/>
            <person name="Brambilla E."/>
            <person name="Rohde M."/>
            <person name="Goker M."/>
            <person name="Tindall B.J."/>
            <person name="Woyke T."/>
            <person name="Bristow J."/>
            <person name="Eisen J.A."/>
            <person name="Markowitz V."/>
            <person name="Hugenholtz P."/>
            <person name="Kyrpides N.C."/>
            <person name="Klenk H.P."/>
            <person name="Lapidus A."/>
        </authorList>
    </citation>
    <scope>NUCLEOTIDE SEQUENCE [LARGE SCALE GENOMIC DNA]</scope>
    <source>
        <strain evidence="3">DSM 17093 / CIP 108686 / LMG 22925 / RQ-24</strain>
    </source>
</reference>
<dbReference type="KEGG" id="tra:Trad_0152"/>
<dbReference type="EMBL" id="CP002049">
    <property type="protein sequence ID" value="ADI13294.1"/>
    <property type="molecule type" value="Genomic_DNA"/>
</dbReference>
<gene>
    <name evidence="2" type="ordered locus">Trad_0152</name>
</gene>
<feature type="transmembrane region" description="Helical" evidence="1">
    <location>
        <begin position="27"/>
        <end position="48"/>
    </location>
</feature>
<keyword evidence="1" id="KW-1133">Transmembrane helix</keyword>
<keyword evidence="3" id="KW-1185">Reference proteome</keyword>
<accession>D7CXT4</accession>
<dbReference type="HOGENOM" id="CLU_2453746_0_0_0"/>
<dbReference type="AlphaFoldDB" id="D7CXT4"/>
<dbReference type="STRING" id="649638.Trad_0152"/>
<proteinExistence type="predicted"/>
<keyword evidence="1" id="KW-0472">Membrane</keyword>
<evidence type="ECO:0000256" key="1">
    <source>
        <dbReference type="SAM" id="Phobius"/>
    </source>
</evidence>
<protein>
    <submittedName>
        <fullName evidence="2">Uncharacterized protein</fullName>
    </submittedName>
</protein>
<keyword evidence="1" id="KW-0812">Transmembrane</keyword>
<dbReference type="RefSeq" id="WP_013176674.1">
    <property type="nucleotide sequence ID" value="NC_014221.1"/>
</dbReference>
<organism evidence="2 3">
    <name type="scientific">Truepera radiovictrix (strain DSM 17093 / CIP 108686 / LMG 22925 / RQ-24)</name>
    <dbReference type="NCBI Taxonomy" id="649638"/>
    <lineage>
        <taxon>Bacteria</taxon>
        <taxon>Thermotogati</taxon>
        <taxon>Deinococcota</taxon>
        <taxon>Deinococci</taxon>
        <taxon>Trueperales</taxon>
        <taxon>Trueperaceae</taxon>
        <taxon>Truepera</taxon>
    </lineage>
</organism>
<reference evidence="3" key="1">
    <citation type="submission" date="2010-05" db="EMBL/GenBank/DDBJ databases">
        <title>The complete genome of Truepera radiovictris DSM 17093.</title>
        <authorList>
            <consortium name="US DOE Joint Genome Institute (JGI-PGF)"/>
            <person name="Lucas S."/>
            <person name="Copeland A."/>
            <person name="Lapidus A."/>
            <person name="Glavina del Rio T."/>
            <person name="Dalin E."/>
            <person name="Tice H."/>
            <person name="Bruce D."/>
            <person name="Goodwin L."/>
            <person name="Pitluck S."/>
            <person name="Kyrpides N."/>
            <person name="Mavromatis K."/>
            <person name="Ovchinnikova G."/>
            <person name="Munk A.C."/>
            <person name="Detter J.C."/>
            <person name="Han C."/>
            <person name="Tapia R."/>
            <person name="Land M."/>
            <person name="Hauser L."/>
            <person name="Markowitz V."/>
            <person name="Cheng J.-F."/>
            <person name="Hugenholtz P."/>
            <person name="Woyke T."/>
            <person name="Wu D."/>
            <person name="Tindall B."/>
            <person name="Pomrenke H.G."/>
            <person name="Brambilla E."/>
            <person name="Klenk H.-P."/>
            <person name="Eisen J.A."/>
        </authorList>
    </citation>
    <scope>NUCLEOTIDE SEQUENCE [LARGE SCALE GENOMIC DNA]</scope>
    <source>
        <strain evidence="3">DSM 17093 / CIP 108686 / LMG 22925 / RQ-24</strain>
    </source>
</reference>